<accession>A0A917MFD8</accession>
<reference evidence="7" key="1">
    <citation type="journal article" date="2014" name="Int. J. Syst. Evol. Microbiol.">
        <title>Complete genome sequence of Corynebacterium casei LMG S-19264T (=DSM 44701T), isolated from a smear-ripened cheese.</title>
        <authorList>
            <consortium name="US DOE Joint Genome Institute (JGI-PGF)"/>
            <person name="Walter F."/>
            <person name="Albersmeier A."/>
            <person name="Kalinowski J."/>
            <person name="Ruckert C."/>
        </authorList>
    </citation>
    <scope>NUCLEOTIDE SEQUENCE</scope>
    <source>
        <strain evidence="7">CGMCC 1.12214</strain>
    </source>
</reference>
<reference evidence="7" key="2">
    <citation type="submission" date="2020-09" db="EMBL/GenBank/DDBJ databases">
        <authorList>
            <person name="Sun Q."/>
            <person name="Zhou Y."/>
        </authorList>
    </citation>
    <scope>NUCLEOTIDE SEQUENCE</scope>
    <source>
        <strain evidence="7">CGMCC 1.12214</strain>
    </source>
</reference>
<proteinExistence type="inferred from homology"/>
<name>A0A917MFD8_9HYPH</name>
<keyword evidence="4" id="KW-0720">Serine protease</keyword>
<dbReference type="Pfam" id="PF01343">
    <property type="entry name" value="Peptidase_S49"/>
    <property type="match status" value="1"/>
</dbReference>
<gene>
    <name evidence="7" type="ORF">GCM10007036_03180</name>
</gene>
<feature type="transmembrane region" description="Helical" evidence="5">
    <location>
        <begin position="20"/>
        <end position="42"/>
    </location>
</feature>
<keyword evidence="5" id="KW-0812">Transmembrane</keyword>
<organism evidence="7 8">
    <name type="scientific">Alsobacter metallidurans</name>
    <dbReference type="NCBI Taxonomy" id="340221"/>
    <lineage>
        <taxon>Bacteria</taxon>
        <taxon>Pseudomonadati</taxon>
        <taxon>Pseudomonadota</taxon>
        <taxon>Alphaproteobacteria</taxon>
        <taxon>Hyphomicrobiales</taxon>
        <taxon>Alsobacteraceae</taxon>
        <taxon>Alsobacter</taxon>
    </lineage>
</organism>
<dbReference type="Gene3D" id="3.90.226.10">
    <property type="entry name" value="2-enoyl-CoA Hydratase, Chain A, domain 1"/>
    <property type="match status" value="1"/>
</dbReference>
<dbReference type="EMBL" id="BMES01000001">
    <property type="protein sequence ID" value="GGH07965.1"/>
    <property type="molecule type" value="Genomic_DNA"/>
</dbReference>
<dbReference type="RefSeq" id="WP_188515987.1">
    <property type="nucleotide sequence ID" value="NZ_BMES01000001.1"/>
</dbReference>
<keyword evidence="5" id="KW-0472">Membrane</keyword>
<dbReference type="PANTHER" id="PTHR42987">
    <property type="entry name" value="PEPTIDASE S49"/>
    <property type="match status" value="1"/>
</dbReference>
<keyword evidence="2 7" id="KW-0645">Protease</keyword>
<evidence type="ECO:0000259" key="6">
    <source>
        <dbReference type="Pfam" id="PF01343"/>
    </source>
</evidence>
<evidence type="ECO:0000256" key="2">
    <source>
        <dbReference type="ARBA" id="ARBA00022670"/>
    </source>
</evidence>
<sequence length="320" mass="33719">MSSETDYLVDRRRLKRRVTFWRVLAFVAVFLAVVGAAVAVAGRQMGVAGAPQLARVEISGLITGDRKTLDLLKRVQKSDAVKGVLLNINSPGGTVSGSEELYDAIRELAAAKPTVAVVDGIAASGAYIAALATDRIVARQTAMVGSIGVLFQFPNVVKLLDTIGVKMETIKSAPLKAAPSPFEPPTPASQAAVEALIADTYGWFKGLVAERRGMDAGGLATVSDGRVFTGRQALPLKLIDEIGGEKQAVSWLESEKKLSKDLPIRDWKPKDGSPLGLWSAAGAVAGAFGLDTAANLLRAVEHSAQSPVLDGLLVVWQPRG</sequence>
<evidence type="ECO:0000256" key="3">
    <source>
        <dbReference type="ARBA" id="ARBA00022801"/>
    </source>
</evidence>
<evidence type="ECO:0000256" key="1">
    <source>
        <dbReference type="ARBA" id="ARBA00008683"/>
    </source>
</evidence>
<dbReference type="NCBIfam" id="TIGR00706">
    <property type="entry name" value="SppA_dom"/>
    <property type="match status" value="1"/>
</dbReference>
<keyword evidence="5" id="KW-1133">Transmembrane helix</keyword>
<dbReference type="SUPFAM" id="SSF52096">
    <property type="entry name" value="ClpP/crotonase"/>
    <property type="match status" value="1"/>
</dbReference>
<dbReference type="Gene3D" id="6.20.330.10">
    <property type="match status" value="1"/>
</dbReference>
<evidence type="ECO:0000313" key="8">
    <source>
        <dbReference type="Proteomes" id="UP000603912"/>
    </source>
</evidence>
<dbReference type="Proteomes" id="UP000603912">
    <property type="component" value="Unassembled WGS sequence"/>
</dbReference>
<dbReference type="GO" id="GO:0006508">
    <property type="term" value="P:proteolysis"/>
    <property type="evidence" value="ECO:0007669"/>
    <property type="project" value="UniProtKB-KW"/>
</dbReference>
<keyword evidence="8" id="KW-1185">Reference proteome</keyword>
<comment type="caution">
    <text evidence="7">The sequence shown here is derived from an EMBL/GenBank/DDBJ whole genome shotgun (WGS) entry which is preliminary data.</text>
</comment>
<dbReference type="InterPro" id="IPR047272">
    <property type="entry name" value="S49_SppA_C"/>
</dbReference>
<evidence type="ECO:0000313" key="7">
    <source>
        <dbReference type="EMBL" id="GGH07965.1"/>
    </source>
</evidence>
<keyword evidence="3" id="KW-0378">Hydrolase</keyword>
<dbReference type="InterPro" id="IPR004635">
    <property type="entry name" value="Pept_S49_SppA"/>
</dbReference>
<dbReference type="InterPro" id="IPR002142">
    <property type="entry name" value="Peptidase_S49"/>
</dbReference>
<evidence type="ECO:0000256" key="5">
    <source>
        <dbReference type="SAM" id="Phobius"/>
    </source>
</evidence>
<dbReference type="GO" id="GO:0008236">
    <property type="term" value="F:serine-type peptidase activity"/>
    <property type="evidence" value="ECO:0007669"/>
    <property type="project" value="UniProtKB-KW"/>
</dbReference>
<dbReference type="CDD" id="cd07023">
    <property type="entry name" value="S49_Sppa_N_C"/>
    <property type="match status" value="1"/>
</dbReference>
<evidence type="ECO:0000256" key="4">
    <source>
        <dbReference type="ARBA" id="ARBA00022825"/>
    </source>
</evidence>
<comment type="similarity">
    <text evidence="1">Belongs to the peptidase S49 family.</text>
</comment>
<dbReference type="InterPro" id="IPR029045">
    <property type="entry name" value="ClpP/crotonase-like_dom_sf"/>
</dbReference>
<protein>
    <submittedName>
        <fullName evidence="7">Protease</fullName>
    </submittedName>
</protein>
<dbReference type="AlphaFoldDB" id="A0A917MFD8"/>
<feature type="domain" description="Peptidase S49" evidence="6">
    <location>
        <begin position="108"/>
        <end position="258"/>
    </location>
</feature>
<dbReference type="PANTHER" id="PTHR42987:SF6">
    <property type="entry name" value="PROTEINASE IV"/>
    <property type="match status" value="1"/>
</dbReference>